<name>A0A164JYA1_9CRUS</name>
<gene>
    <name evidence="1" type="ORF">APZ42_000052</name>
</gene>
<proteinExistence type="predicted"/>
<accession>A0A164JYA1</accession>
<sequence>MVRWTAFLWTASPFTLLKDIKAHENEVDDIDFSPDCQKRFKRWMRVCLEYQRWQQALST</sequence>
<evidence type="ECO:0000313" key="1">
    <source>
        <dbReference type="EMBL" id="KZS02769.1"/>
    </source>
</evidence>
<comment type="caution">
    <text evidence="1">The sequence shown here is derived from an EMBL/GenBank/DDBJ whole genome shotgun (WGS) entry which is preliminary data.</text>
</comment>
<dbReference type="AlphaFoldDB" id="A0A164JYA1"/>
<evidence type="ECO:0000313" key="2">
    <source>
        <dbReference type="Proteomes" id="UP000076858"/>
    </source>
</evidence>
<dbReference type="Proteomes" id="UP000076858">
    <property type="component" value="Unassembled WGS sequence"/>
</dbReference>
<organism evidence="1 2">
    <name type="scientific">Daphnia magna</name>
    <dbReference type="NCBI Taxonomy" id="35525"/>
    <lineage>
        <taxon>Eukaryota</taxon>
        <taxon>Metazoa</taxon>
        <taxon>Ecdysozoa</taxon>
        <taxon>Arthropoda</taxon>
        <taxon>Crustacea</taxon>
        <taxon>Branchiopoda</taxon>
        <taxon>Diplostraca</taxon>
        <taxon>Cladocera</taxon>
        <taxon>Anomopoda</taxon>
        <taxon>Daphniidae</taxon>
        <taxon>Daphnia</taxon>
    </lineage>
</organism>
<dbReference type="EMBL" id="LRGB01003501">
    <property type="protein sequence ID" value="KZS02769.1"/>
    <property type="molecule type" value="Genomic_DNA"/>
</dbReference>
<protein>
    <submittedName>
        <fullName evidence="1">Prolactin regulatory element-binding protein</fullName>
    </submittedName>
</protein>
<reference evidence="1 2" key="1">
    <citation type="submission" date="2016-03" db="EMBL/GenBank/DDBJ databases">
        <title>EvidentialGene: Evidence-directed Construction of Genes on Genomes.</title>
        <authorList>
            <person name="Gilbert D.G."/>
            <person name="Choi J.-H."/>
            <person name="Mockaitis K."/>
            <person name="Colbourne J."/>
            <person name="Pfrender M."/>
        </authorList>
    </citation>
    <scope>NUCLEOTIDE SEQUENCE [LARGE SCALE GENOMIC DNA]</scope>
    <source>
        <strain evidence="1 2">Xinb3</strain>
        <tissue evidence="1">Complete organism</tissue>
    </source>
</reference>
<keyword evidence="2" id="KW-1185">Reference proteome</keyword>